<dbReference type="Pfam" id="PF07508">
    <property type="entry name" value="Recombinase"/>
    <property type="match status" value="1"/>
</dbReference>
<dbReference type="InterPro" id="IPR038109">
    <property type="entry name" value="DNA_bind_recomb_sf"/>
</dbReference>
<dbReference type="PROSITE" id="PS51737">
    <property type="entry name" value="RECOMBINASE_DNA_BIND"/>
    <property type="match status" value="1"/>
</dbReference>
<keyword evidence="1" id="KW-0175">Coiled coil</keyword>
<dbReference type="Pfam" id="PF13408">
    <property type="entry name" value="Zn_ribbon_recom"/>
    <property type="match status" value="1"/>
</dbReference>
<dbReference type="STRING" id="573061.Clocel_2365"/>
<dbReference type="PROSITE" id="PS51736">
    <property type="entry name" value="RECOMBINASES_3"/>
    <property type="match status" value="1"/>
</dbReference>
<dbReference type="Gene3D" id="3.40.50.1390">
    <property type="entry name" value="Resolvase, N-terminal catalytic domain"/>
    <property type="match status" value="1"/>
</dbReference>
<dbReference type="InterPro" id="IPR036162">
    <property type="entry name" value="Resolvase-like_N_sf"/>
</dbReference>
<feature type="domain" description="Recombinase" evidence="3">
    <location>
        <begin position="158"/>
        <end position="320"/>
    </location>
</feature>
<dbReference type="KEGG" id="ccb:Clocel_2365"/>
<gene>
    <name evidence="4" type="ordered locus">Clocel_2365</name>
</gene>
<dbReference type="Pfam" id="PF00239">
    <property type="entry name" value="Resolvase"/>
    <property type="match status" value="1"/>
</dbReference>
<feature type="domain" description="Resolvase/invertase-type recombinase catalytic" evidence="2">
    <location>
        <begin position="3"/>
        <end position="150"/>
    </location>
</feature>
<dbReference type="eggNOG" id="COG1961">
    <property type="taxonomic scope" value="Bacteria"/>
</dbReference>
<dbReference type="GO" id="GO:0003677">
    <property type="term" value="F:DNA binding"/>
    <property type="evidence" value="ECO:0007669"/>
    <property type="project" value="InterPro"/>
</dbReference>
<dbReference type="Gene3D" id="3.90.1750.20">
    <property type="entry name" value="Putative Large Serine Recombinase, Chain B, Domain 2"/>
    <property type="match status" value="1"/>
</dbReference>
<dbReference type="AlphaFoldDB" id="D9SPU5"/>
<dbReference type="GO" id="GO:0000150">
    <property type="term" value="F:DNA strand exchange activity"/>
    <property type="evidence" value="ECO:0007669"/>
    <property type="project" value="InterPro"/>
</dbReference>
<dbReference type="InterPro" id="IPR006119">
    <property type="entry name" value="Resolv_N"/>
</dbReference>
<dbReference type="InterPro" id="IPR025827">
    <property type="entry name" value="Zn_ribbon_recom_dom"/>
</dbReference>
<reference evidence="4 5" key="1">
    <citation type="submission" date="2010-08" db="EMBL/GenBank/DDBJ databases">
        <title>Complete sequence of Clostridium cellulovorans 743B.</title>
        <authorList>
            <consortium name="US DOE Joint Genome Institute"/>
            <person name="Lucas S."/>
            <person name="Copeland A."/>
            <person name="Lapidus A."/>
            <person name="Cheng J.-F."/>
            <person name="Bruce D."/>
            <person name="Goodwin L."/>
            <person name="Pitluck S."/>
            <person name="Chertkov O."/>
            <person name="Detter J.C."/>
            <person name="Han C."/>
            <person name="Tapia R."/>
            <person name="Land M."/>
            <person name="Hauser L."/>
            <person name="Chang Y.-J."/>
            <person name="Jeffries C."/>
            <person name="Kyrpides N."/>
            <person name="Ivanova N."/>
            <person name="Mikhailova N."/>
            <person name="Hemme C.L."/>
            <person name="Woyke T."/>
        </authorList>
    </citation>
    <scope>NUCLEOTIDE SEQUENCE [LARGE SCALE GENOMIC DNA]</scope>
    <source>
        <strain evidence="5">ATCC 35296 / DSM 3052 / OCM 3 / 743B</strain>
    </source>
</reference>
<dbReference type="Proteomes" id="UP000002730">
    <property type="component" value="Chromosome"/>
</dbReference>
<dbReference type="PANTHER" id="PTHR30461:SF23">
    <property type="entry name" value="DNA RECOMBINASE-RELATED"/>
    <property type="match status" value="1"/>
</dbReference>
<protein>
    <submittedName>
        <fullName evidence="4">Resolvase domain</fullName>
    </submittedName>
</protein>
<dbReference type="HOGENOM" id="CLU_010686_18_14_9"/>
<dbReference type="InterPro" id="IPR050639">
    <property type="entry name" value="SSR_resolvase"/>
</dbReference>
<evidence type="ECO:0000313" key="5">
    <source>
        <dbReference type="Proteomes" id="UP000002730"/>
    </source>
</evidence>
<proteinExistence type="predicted"/>
<dbReference type="SUPFAM" id="SSF53041">
    <property type="entry name" value="Resolvase-like"/>
    <property type="match status" value="1"/>
</dbReference>
<evidence type="ECO:0000256" key="1">
    <source>
        <dbReference type="SAM" id="Coils"/>
    </source>
</evidence>
<keyword evidence="5" id="KW-1185">Reference proteome</keyword>
<name>D9SPU5_CLOC7</name>
<dbReference type="SMART" id="SM00857">
    <property type="entry name" value="Resolvase"/>
    <property type="match status" value="1"/>
</dbReference>
<evidence type="ECO:0000259" key="2">
    <source>
        <dbReference type="PROSITE" id="PS51736"/>
    </source>
</evidence>
<organism evidence="4 5">
    <name type="scientific">Clostridium cellulovorans (strain ATCC 35296 / DSM 3052 / OCM 3 / 743B)</name>
    <dbReference type="NCBI Taxonomy" id="573061"/>
    <lineage>
        <taxon>Bacteria</taxon>
        <taxon>Bacillati</taxon>
        <taxon>Bacillota</taxon>
        <taxon>Clostridia</taxon>
        <taxon>Eubacteriales</taxon>
        <taxon>Clostridiaceae</taxon>
        <taxon>Clostridium</taxon>
    </lineage>
</organism>
<dbReference type="RefSeq" id="WP_010075424.1">
    <property type="nucleotide sequence ID" value="NC_014393.1"/>
</dbReference>
<feature type="coiled-coil region" evidence="1">
    <location>
        <begin position="425"/>
        <end position="480"/>
    </location>
</feature>
<dbReference type="PANTHER" id="PTHR30461">
    <property type="entry name" value="DNA-INVERTASE FROM LAMBDOID PROPHAGE"/>
    <property type="match status" value="1"/>
</dbReference>
<sequence>MKTVAIYSRKSKFTGKGESIENQIQMCKDYITQKYGNSLTFLVYEDEGFSGGSLERPKFKKLMKDIATKKIDALVCYRLDRISRNVSDFSSTLSRLQDYNCAFISIREEFDTSSPMGRAMIYIASVFAQLERETIAERVKDNMLELAKAGRWTGGKVPLGFVSERIKNIDENGMQREYTLLKINKEEMNFVEFLYKKYLELGSLHKLEGYITENELKSRNGIMFEKSTLKIILQNPIYVKANNEVVEYLNSNDWTVYGEADNIHAFLSYNKTEQTFRNGKYTKRLKDKEERFVALSSIEGYIEPALWLDVQRQFDRNKDKFPRLGKTHNALLVGKLLCGECNEYMLVQHGKLSPVTGKKNFYYNCSLKRKSHKKLCSNKNAKADYIEKLVLNSLKLIGKSKKVFLEKLKIEYKARLKDIDSTTEIISLSKSLEEKKKQIDNLVTKLSFASDIEDILLDKIKLLKSECTDIETKIRKIEDKNKKTKIDDLNADIILSLLSECERIDTLSRDEQRKLICMLIDKVYWYGSDNESGNGKVKIKFLVGNDDNSIEFDIPEGNLGEKKLQFCSPSISSIK</sequence>
<dbReference type="CDD" id="cd03768">
    <property type="entry name" value="SR_ResInv"/>
    <property type="match status" value="1"/>
</dbReference>
<dbReference type="OrthoDB" id="9781670at2"/>
<dbReference type="EMBL" id="CP002160">
    <property type="protein sequence ID" value="ADL52081.1"/>
    <property type="molecule type" value="Genomic_DNA"/>
</dbReference>
<dbReference type="InterPro" id="IPR011109">
    <property type="entry name" value="DNA_bind_recombinase_dom"/>
</dbReference>
<evidence type="ECO:0000259" key="3">
    <source>
        <dbReference type="PROSITE" id="PS51737"/>
    </source>
</evidence>
<evidence type="ECO:0000313" key="4">
    <source>
        <dbReference type="EMBL" id="ADL52081.1"/>
    </source>
</evidence>
<accession>D9SPU5</accession>